<evidence type="ECO:0000256" key="1">
    <source>
        <dbReference type="SAM" id="Coils"/>
    </source>
</evidence>
<dbReference type="PROSITE" id="PS51896">
    <property type="entry name" value="ZF_C4H2"/>
    <property type="match status" value="1"/>
</dbReference>
<evidence type="ECO:0000313" key="6">
    <source>
        <dbReference type="Proteomes" id="UP000030764"/>
    </source>
</evidence>
<proteinExistence type="predicted"/>
<evidence type="ECO:0000313" key="4">
    <source>
        <dbReference type="EMBL" id="KFD58279.1"/>
    </source>
</evidence>
<dbReference type="AlphaFoldDB" id="A0A085MM33"/>
<dbReference type="EMBL" id="KL367487">
    <property type="protein sequence ID" value="KFD70544.1"/>
    <property type="molecule type" value="Genomic_DNA"/>
</dbReference>
<gene>
    <name evidence="4" type="ORF">M513_01042</name>
    <name evidence="5" type="ORF">M514_01042</name>
</gene>
<reference evidence="4 6" key="1">
    <citation type="journal article" date="2014" name="Nat. Genet.">
        <title>Genome and transcriptome of the porcine whipworm Trichuris suis.</title>
        <authorList>
            <person name="Jex A.R."/>
            <person name="Nejsum P."/>
            <person name="Schwarz E.M."/>
            <person name="Hu L."/>
            <person name="Young N.D."/>
            <person name="Hall R.S."/>
            <person name="Korhonen P.K."/>
            <person name="Liao S."/>
            <person name="Thamsborg S."/>
            <person name="Xia J."/>
            <person name="Xu P."/>
            <person name="Wang S."/>
            <person name="Scheerlinck J.P."/>
            <person name="Hofmann A."/>
            <person name="Sternberg P.W."/>
            <person name="Wang J."/>
            <person name="Gasser R.B."/>
        </authorList>
    </citation>
    <scope>NUCLEOTIDE SEQUENCE [LARGE SCALE GENOMIC DNA]</scope>
    <source>
        <strain evidence="5">DCEP-RM93F</strain>
        <strain evidence="4">DCEP-RM93M</strain>
    </source>
</reference>
<dbReference type="GO" id="GO:0045666">
    <property type="term" value="P:positive regulation of neuron differentiation"/>
    <property type="evidence" value="ECO:0007669"/>
    <property type="project" value="TreeGrafter"/>
</dbReference>
<dbReference type="InterPro" id="IPR018482">
    <property type="entry name" value="Znf-C4H2"/>
</dbReference>
<organism evidence="4 6">
    <name type="scientific">Trichuris suis</name>
    <name type="common">pig whipworm</name>
    <dbReference type="NCBI Taxonomy" id="68888"/>
    <lineage>
        <taxon>Eukaryota</taxon>
        <taxon>Metazoa</taxon>
        <taxon>Ecdysozoa</taxon>
        <taxon>Nematoda</taxon>
        <taxon>Enoplea</taxon>
        <taxon>Dorylaimia</taxon>
        <taxon>Trichinellida</taxon>
        <taxon>Trichuridae</taxon>
        <taxon>Trichuris</taxon>
    </lineage>
</organism>
<feature type="coiled-coil region" evidence="1">
    <location>
        <begin position="67"/>
        <end position="94"/>
    </location>
</feature>
<dbReference type="EMBL" id="KL363185">
    <property type="protein sequence ID" value="KFD58279.1"/>
    <property type="molecule type" value="Genomic_DNA"/>
</dbReference>
<dbReference type="PANTHER" id="PTHR31058:SF2">
    <property type="entry name" value="ZINC FINGER C4H2 DOMAIN-CONTAINING PROTEIN"/>
    <property type="match status" value="1"/>
</dbReference>
<dbReference type="GO" id="GO:0005634">
    <property type="term" value="C:nucleus"/>
    <property type="evidence" value="ECO:0007669"/>
    <property type="project" value="TreeGrafter"/>
</dbReference>
<evidence type="ECO:0000313" key="5">
    <source>
        <dbReference type="EMBL" id="KFD70544.1"/>
    </source>
</evidence>
<keyword evidence="6" id="KW-1185">Reference proteome</keyword>
<feature type="region of interest" description="Disordered" evidence="2">
    <location>
        <begin position="233"/>
        <end position="252"/>
    </location>
</feature>
<dbReference type="Proteomes" id="UP000030758">
    <property type="component" value="Unassembled WGS sequence"/>
</dbReference>
<dbReference type="Pfam" id="PF10146">
    <property type="entry name" value="zf-C4H2"/>
    <property type="match status" value="1"/>
</dbReference>
<name>A0A085MM33_9BILA</name>
<keyword evidence="1" id="KW-0175">Coiled coil</keyword>
<dbReference type="PANTHER" id="PTHR31058">
    <property type="entry name" value="ZINC FINGER C4H2 DOMAIN-CONTAINING PROTEIN"/>
    <property type="match status" value="1"/>
</dbReference>
<evidence type="ECO:0000259" key="3">
    <source>
        <dbReference type="PROSITE" id="PS51896"/>
    </source>
</evidence>
<evidence type="ECO:0000256" key="2">
    <source>
        <dbReference type="SAM" id="MobiDB-lite"/>
    </source>
</evidence>
<dbReference type="Proteomes" id="UP000030764">
    <property type="component" value="Unassembled WGS sequence"/>
</dbReference>
<accession>A0A085MM33</accession>
<sequence length="252" mass="28317">MALTRNRSLADLQALCDVRHKLTKFEEMRNMFVKQMDVCKTETGYLSEYLNEFNQLTREKLAHVEVLRQINCDMNQLESTIKQSRNDQLKAAEKARCLFGELLPLRDEINLLRAAMNQELLPESIVGKDALSLLLQFEQQQRGSIPLWQPESVTLSSTAPGVSASTASRTSQLDPLAHLNMPASGYPCLFSPVLDLSVSGVFSKQQQPPPMKASTCTSCQQQIHRNAPICPLCKSKSRSRNPKKAKNRKANE</sequence>
<feature type="compositionally biased region" description="Basic residues" evidence="2">
    <location>
        <begin position="235"/>
        <end position="252"/>
    </location>
</feature>
<feature type="domain" description="C4H2-type" evidence="3">
    <location>
        <begin position="208"/>
        <end position="250"/>
    </location>
</feature>
<dbReference type="InterPro" id="IPR044069">
    <property type="entry name" value="ZF_C4H2"/>
</dbReference>
<protein>
    <recommendedName>
        <fullName evidence="3">C4H2-type domain-containing protein</fullName>
    </recommendedName>
</protein>